<dbReference type="EMBL" id="JN413219">
    <property type="protein sequence ID" value="AET43961.1"/>
    <property type="molecule type" value="mRNA"/>
</dbReference>
<accession>H8ZQE8</accession>
<feature type="non-terminal residue" evidence="2">
    <location>
        <position position="96"/>
    </location>
</feature>
<dbReference type="GO" id="GO:0004180">
    <property type="term" value="F:carboxypeptidase activity"/>
    <property type="evidence" value="ECO:0007669"/>
    <property type="project" value="UniProtKB-KW"/>
</dbReference>
<evidence type="ECO:0000256" key="1">
    <source>
        <dbReference type="SAM" id="MobiDB-lite"/>
    </source>
</evidence>
<sequence length="96" mass="10876">PADSGMEKQSTGSPCLHGEGAHGSQGIHHQRARPRNPQRHHPRVRHQPQHHLGSVRRLLATSGGWDLQHHGLCSRVLFDNEARQRARQQHWCSRGL</sequence>
<proteinExistence type="evidence at transcript level"/>
<organism evidence="2">
    <name type="scientific">Reishia clavigera</name>
    <name type="common">Sea snail</name>
    <name type="synonym">Purpura clavigera</name>
    <dbReference type="NCBI Taxonomy" id="272940"/>
    <lineage>
        <taxon>Eukaryota</taxon>
        <taxon>Metazoa</taxon>
        <taxon>Spiralia</taxon>
        <taxon>Lophotrochozoa</taxon>
        <taxon>Mollusca</taxon>
        <taxon>Gastropoda</taxon>
        <taxon>Caenogastropoda</taxon>
        <taxon>Neogastropoda</taxon>
        <taxon>Muricoidea</taxon>
        <taxon>Muricidae</taxon>
        <taxon>Reishia</taxon>
    </lineage>
</organism>
<evidence type="ECO:0000313" key="2">
    <source>
        <dbReference type="EMBL" id="AET43961.1"/>
    </source>
</evidence>
<keyword evidence="2" id="KW-0121">Carboxypeptidase</keyword>
<reference evidence="2" key="1">
    <citation type="submission" date="2011-08" db="EMBL/GenBank/DDBJ databases">
        <authorList>
            <person name="Kim B.-M."/>
            <person name="Rhee J.-S."/>
            <person name="Lee J.-S."/>
        </authorList>
    </citation>
    <scope>NUCLEOTIDE SEQUENCE</scope>
</reference>
<feature type="compositionally biased region" description="Basic residues" evidence="1">
    <location>
        <begin position="28"/>
        <end position="49"/>
    </location>
</feature>
<dbReference type="AlphaFoldDB" id="H8ZQE8"/>
<feature type="region of interest" description="Disordered" evidence="1">
    <location>
        <begin position="1"/>
        <end position="57"/>
    </location>
</feature>
<protein>
    <submittedName>
        <fullName evidence="2">Serine carboxypeptidase</fullName>
    </submittedName>
</protein>
<keyword evidence="2" id="KW-0378">Hydrolase</keyword>
<keyword evidence="2" id="KW-0645">Protease</keyword>
<feature type="non-terminal residue" evidence="2">
    <location>
        <position position="1"/>
    </location>
</feature>
<reference evidence="2" key="2">
    <citation type="journal article" date="2012" name="Fish Shellfish Immunol.">
        <title>Immune gene mining by pyrosequencing in the rockshell, Thais clavigera.</title>
        <authorList>
            <person name="Rhee J.S."/>
            <person name="Kim B.M."/>
            <person name="Jeong C.B."/>
            <person name="Horiguchi T."/>
            <person name="Lee Y.M."/>
            <person name="Kim I.C."/>
            <person name="Lee J.S."/>
        </authorList>
    </citation>
    <scope>NUCLEOTIDE SEQUENCE</scope>
</reference>
<name>H8ZQE8_REICL</name>